<feature type="region of interest" description="Disordered" evidence="3">
    <location>
        <begin position="1"/>
        <end position="23"/>
    </location>
</feature>
<dbReference type="PROSITE" id="PS50092">
    <property type="entry name" value="TSP1"/>
    <property type="match status" value="1"/>
</dbReference>
<protein>
    <submittedName>
        <fullName evidence="4">(African queen) hypothetical protein</fullName>
    </submittedName>
</protein>
<gene>
    <name evidence="4" type="ORF">DCHRY22_LOCUS720</name>
</gene>
<dbReference type="InterPro" id="IPR000884">
    <property type="entry name" value="TSP1_rpt"/>
</dbReference>
<dbReference type="OrthoDB" id="5989160at2759"/>
<keyword evidence="5" id="KW-1185">Reference proteome</keyword>
<keyword evidence="2" id="KW-1015">Disulfide bond</keyword>
<sequence>MESEVCVLDDYSSSSDEEDSSRGSNVKQNHIFLLDCLNKYEEQEMDVWFDYVRAYVPLMKLMLEDYKMKWESYQFRQYAKIHDPYYQESYDDSDTSNGTVSSAIIEGFPNGDKNESVILSVGRENIKAGYYMFLSYFQGGWFYPEVKKYFRQKHGVRCFRSESTKSALQDPDDFRALIKFRTMTAMEYVFQKLSERNMLKNFTFVCVEASEESLKLRKVWSRWGKWSECSVTCGEGTISRKRVCVLGRCAPGEMEEQRHPCNRAPCLHIDDQQDMT</sequence>
<accession>A0A8J2MFM6</accession>
<dbReference type="Gene3D" id="2.20.100.10">
    <property type="entry name" value="Thrombospondin type-1 (TSP1) repeat"/>
    <property type="match status" value="1"/>
</dbReference>
<evidence type="ECO:0000313" key="5">
    <source>
        <dbReference type="Proteomes" id="UP000789524"/>
    </source>
</evidence>
<organism evidence="4 5">
    <name type="scientific">Danaus chrysippus</name>
    <name type="common">African queen</name>
    <dbReference type="NCBI Taxonomy" id="151541"/>
    <lineage>
        <taxon>Eukaryota</taxon>
        <taxon>Metazoa</taxon>
        <taxon>Ecdysozoa</taxon>
        <taxon>Arthropoda</taxon>
        <taxon>Hexapoda</taxon>
        <taxon>Insecta</taxon>
        <taxon>Pterygota</taxon>
        <taxon>Neoptera</taxon>
        <taxon>Endopterygota</taxon>
        <taxon>Lepidoptera</taxon>
        <taxon>Glossata</taxon>
        <taxon>Ditrysia</taxon>
        <taxon>Papilionoidea</taxon>
        <taxon>Nymphalidae</taxon>
        <taxon>Danainae</taxon>
        <taxon>Danaini</taxon>
        <taxon>Danaina</taxon>
        <taxon>Danaus</taxon>
        <taxon>Anosia</taxon>
    </lineage>
</organism>
<keyword evidence="1" id="KW-0677">Repeat</keyword>
<proteinExistence type="predicted"/>
<dbReference type="Pfam" id="PF00090">
    <property type="entry name" value="TSP_1"/>
    <property type="match status" value="1"/>
</dbReference>
<comment type="caution">
    <text evidence="4">The sequence shown here is derived from an EMBL/GenBank/DDBJ whole genome shotgun (WGS) entry which is preliminary data.</text>
</comment>
<evidence type="ECO:0000256" key="2">
    <source>
        <dbReference type="ARBA" id="ARBA00023157"/>
    </source>
</evidence>
<dbReference type="InterPro" id="IPR052065">
    <property type="entry name" value="Compl_asym_regulator"/>
</dbReference>
<dbReference type="SUPFAM" id="SSF82895">
    <property type="entry name" value="TSP-1 type 1 repeat"/>
    <property type="match status" value="1"/>
</dbReference>
<name>A0A8J2MFM6_9NEOP</name>
<dbReference type="InterPro" id="IPR036383">
    <property type="entry name" value="TSP1_rpt_sf"/>
</dbReference>
<evidence type="ECO:0000256" key="1">
    <source>
        <dbReference type="ARBA" id="ARBA00022737"/>
    </source>
</evidence>
<dbReference type="AlphaFoldDB" id="A0A8J2MFM6"/>
<dbReference type="EMBL" id="CAKASE010000043">
    <property type="protein sequence ID" value="CAG9558682.1"/>
    <property type="molecule type" value="Genomic_DNA"/>
</dbReference>
<dbReference type="PANTHER" id="PTHR22906:SF21">
    <property type="entry name" value="SEMA DOMAIN-CONTAINING PROTEIN"/>
    <property type="match status" value="1"/>
</dbReference>
<dbReference type="PANTHER" id="PTHR22906">
    <property type="entry name" value="PROPERDIN"/>
    <property type="match status" value="1"/>
</dbReference>
<reference evidence="4" key="1">
    <citation type="submission" date="2021-09" db="EMBL/GenBank/DDBJ databases">
        <authorList>
            <person name="Martin H S."/>
        </authorList>
    </citation>
    <scope>NUCLEOTIDE SEQUENCE</scope>
</reference>
<dbReference type="Proteomes" id="UP000789524">
    <property type="component" value="Unassembled WGS sequence"/>
</dbReference>
<evidence type="ECO:0000256" key="3">
    <source>
        <dbReference type="SAM" id="MobiDB-lite"/>
    </source>
</evidence>
<evidence type="ECO:0000313" key="4">
    <source>
        <dbReference type="EMBL" id="CAG9558682.1"/>
    </source>
</evidence>
<dbReference type="SMART" id="SM00209">
    <property type="entry name" value="TSP1"/>
    <property type="match status" value="1"/>
</dbReference>